<dbReference type="SUPFAM" id="SSF52540">
    <property type="entry name" value="P-loop containing nucleoside triphosphate hydrolases"/>
    <property type="match status" value="1"/>
</dbReference>
<proteinExistence type="inferred from homology"/>
<feature type="coiled-coil region" evidence="4">
    <location>
        <begin position="187"/>
        <end position="279"/>
    </location>
</feature>
<evidence type="ECO:0000256" key="3">
    <source>
        <dbReference type="ARBA" id="ARBA00013368"/>
    </source>
</evidence>
<evidence type="ECO:0000313" key="7">
    <source>
        <dbReference type="Proteomes" id="UP001328733"/>
    </source>
</evidence>
<dbReference type="PANTHER" id="PTHR32114:SF2">
    <property type="entry name" value="ABC TRANSPORTER ABCH.3"/>
    <property type="match status" value="1"/>
</dbReference>
<evidence type="ECO:0000256" key="1">
    <source>
        <dbReference type="ARBA" id="ARBA00006930"/>
    </source>
</evidence>
<dbReference type="Proteomes" id="UP001328733">
    <property type="component" value="Unassembled WGS sequence"/>
</dbReference>
<dbReference type="InterPro" id="IPR027417">
    <property type="entry name" value="P-loop_NTPase"/>
</dbReference>
<feature type="domain" description="RecF/RecN/SMC N-terminal" evidence="5">
    <location>
        <begin position="5"/>
        <end position="612"/>
    </location>
</feature>
<keyword evidence="4" id="KW-0175">Coiled coil</keyword>
<dbReference type="PANTHER" id="PTHR32114">
    <property type="entry name" value="ABC TRANSPORTER ABCH.3"/>
    <property type="match status" value="1"/>
</dbReference>
<dbReference type="AlphaFoldDB" id="A0AAW9R0P2"/>
<comment type="caution">
    <text evidence="6">The sequence shown here is derived from an EMBL/GenBank/DDBJ whole genome shotgun (WGS) entry which is preliminary data.</text>
</comment>
<dbReference type="RefSeq" id="WP_332866845.1">
    <property type="nucleotide sequence ID" value="NZ_JBAFSM010000046.1"/>
</dbReference>
<protein>
    <recommendedName>
        <fullName evidence="3">Nuclease SbcCD subunit C</fullName>
    </recommendedName>
</protein>
<gene>
    <name evidence="6" type="ORF">V0288_19690</name>
</gene>
<evidence type="ECO:0000256" key="2">
    <source>
        <dbReference type="ARBA" id="ARBA00011322"/>
    </source>
</evidence>
<organism evidence="6 7">
    <name type="scientific">Pannus brasiliensis CCIBt3594</name>
    <dbReference type="NCBI Taxonomy" id="1427578"/>
    <lineage>
        <taxon>Bacteria</taxon>
        <taxon>Bacillati</taxon>
        <taxon>Cyanobacteriota</taxon>
        <taxon>Cyanophyceae</taxon>
        <taxon>Oscillatoriophycideae</taxon>
        <taxon>Chroococcales</taxon>
        <taxon>Microcystaceae</taxon>
        <taxon>Pannus</taxon>
    </lineage>
</organism>
<evidence type="ECO:0000256" key="4">
    <source>
        <dbReference type="SAM" id="Coils"/>
    </source>
</evidence>
<accession>A0AAW9R0P2</accession>
<reference evidence="6 7" key="1">
    <citation type="submission" date="2024-01" db="EMBL/GenBank/DDBJ databases">
        <title>Genomic insights into the taxonomy and metabolism of the cyanobacterium Pannus brasiliensis CCIBt3594.</title>
        <authorList>
            <person name="Machado M."/>
            <person name="Botero N.B."/>
            <person name="Andreote A.P.D."/>
            <person name="Feitosa A.M.T."/>
            <person name="Popin R."/>
            <person name="Sivonen K."/>
            <person name="Fiore M.F."/>
        </authorList>
    </citation>
    <scope>NUCLEOTIDE SEQUENCE [LARGE SCALE GENOMIC DNA]</scope>
    <source>
        <strain evidence="6 7">CCIBt3594</strain>
    </source>
</reference>
<sequence length="642" mass="73852">MTLKLKQIRLTNWKCYKSENISLDLDSDRNISIIFGQNGYGKTSLMEAILWCLYGNDIIGNGELKKYFHRAERDGRAEKELRVELNFTDKGKNYYITRSATLKARGKEFFANPENATYNEDGQDKINPKDYIDALLPPSIRDFFCFDGVKIEQYARVTQTEEAKEAIEKVLGIPELRNLRYDTDIALKDLDKQLNKAAASRPELNRKTKELADLDEEIELKKAQVRDARRQEREAIKIHQDAIERASQIEDLRHQLDRLEELERQKSVLQMKLETARKAVNDWLKKASIPLLLNFVQEMVDELQVKTLKTTRKSVSIATLKDILKDETCLCGRCLDRDSREYILQQIEGLEELGNLADEMIEKDRLKGSLQGILDANYPSFDNLLLARDGLEEDMEDLDRQIQHLKQDTAGTSRDEANQIWRKVGEWEQKVKGIQEKIDRLYREIDIREKQAESLRGAIELLAGQDKITKTLSEQVTLARGLRDAANELIEWHIDRSRQRITDITTERYCQVTNKPDEYVGVEITEDYTLGVRTVTGELLQPDVLSAGEKEALAFAFITGLNQASRTAAPLIMDTPFGHLDTEHQRKIIESLPNLNSQVIVLATDRDFPEELLTLIRPHIAKTLTIRRMSADEDASTIDREE</sequence>
<name>A0AAW9R0P2_9CHRO</name>
<dbReference type="Pfam" id="PF02463">
    <property type="entry name" value="SMC_N"/>
    <property type="match status" value="1"/>
</dbReference>
<evidence type="ECO:0000259" key="5">
    <source>
        <dbReference type="Pfam" id="PF02463"/>
    </source>
</evidence>
<feature type="coiled-coil region" evidence="4">
    <location>
        <begin position="381"/>
        <end position="451"/>
    </location>
</feature>
<comment type="similarity">
    <text evidence="1">Belongs to the SMC family. SbcC subfamily.</text>
</comment>
<dbReference type="InterPro" id="IPR003395">
    <property type="entry name" value="RecF/RecN/SMC_N"/>
</dbReference>
<dbReference type="EMBL" id="JBAFSM010000046">
    <property type="protein sequence ID" value="MEG3439359.1"/>
    <property type="molecule type" value="Genomic_DNA"/>
</dbReference>
<evidence type="ECO:0000313" key="6">
    <source>
        <dbReference type="EMBL" id="MEG3439359.1"/>
    </source>
</evidence>
<comment type="subunit">
    <text evidence="2">Heterodimer of SbcC and SbcD.</text>
</comment>
<keyword evidence="7" id="KW-1185">Reference proteome</keyword>
<dbReference type="Gene3D" id="3.40.50.300">
    <property type="entry name" value="P-loop containing nucleotide triphosphate hydrolases"/>
    <property type="match status" value="2"/>
</dbReference>